<feature type="region of interest" description="Disordered" evidence="1">
    <location>
        <begin position="13"/>
        <end position="42"/>
    </location>
</feature>
<name>A0A6J4PUL0_9BACT</name>
<accession>A0A6J4PUL0</accession>
<sequence>GRPVRAIVCPPTSERCGIGWRGPPTARRHATSSTPSGGSTCL</sequence>
<reference evidence="2" key="1">
    <citation type="submission" date="2020-02" db="EMBL/GenBank/DDBJ databases">
        <authorList>
            <person name="Meier V. D."/>
        </authorList>
    </citation>
    <scope>NUCLEOTIDE SEQUENCE</scope>
    <source>
        <strain evidence="2">AVDCRST_MAG64</strain>
    </source>
</reference>
<organism evidence="2">
    <name type="scientific">uncultured Phycisphaerae bacterium</name>
    <dbReference type="NCBI Taxonomy" id="904963"/>
    <lineage>
        <taxon>Bacteria</taxon>
        <taxon>Pseudomonadati</taxon>
        <taxon>Planctomycetota</taxon>
        <taxon>Phycisphaerae</taxon>
        <taxon>environmental samples</taxon>
    </lineage>
</organism>
<evidence type="ECO:0000313" key="2">
    <source>
        <dbReference type="EMBL" id="CAA9422671.1"/>
    </source>
</evidence>
<dbReference type="EMBL" id="CADCUQ010000682">
    <property type="protein sequence ID" value="CAA9422671.1"/>
    <property type="molecule type" value="Genomic_DNA"/>
</dbReference>
<protein>
    <submittedName>
        <fullName evidence="2">Uncharacterized protein</fullName>
    </submittedName>
</protein>
<evidence type="ECO:0000256" key="1">
    <source>
        <dbReference type="SAM" id="MobiDB-lite"/>
    </source>
</evidence>
<feature type="non-terminal residue" evidence="2">
    <location>
        <position position="42"/>
    </location>
</feature>
<dbReference type="AlphaFoldDB" id="A0A6J4PUL0"/>
<gene>
    <name evidence="2" type="ORF">AVDCRST_MAG64-2985</name>
</gene>
<feature type="compositionally biased region" description="Polar residues" evidence="1">
    <location>
        <begin position="31"/>
        <end position="42"/>
    </location>
</feature>
<proteinExistence type="predicted"/>
<feature type="non-terminal residue" evidence="2">
    <location>
        <position position="1"/>
    </location>
</feature>